<dbReference type="EMBL" id="AC149577">
    <property type="protein sequence ID" value="ABD32608.1"/>
    <property type="molecule type" value="Genomic_DNA"/>
</dbReference>
<organism evidence="1">
    <name type="scientific">Medicago truncatula</name>
    <name type="common">Barrel medic</name>
    <name type="synonym">Medicago tribuloides</name>
    <dbReference type="NCBI Taxonomy" id="3880"/>
    <lineage>
        <taxon>Eukaryota</taxon>
        <taxon>Viridiplantae</taxon>
        <taxon>Streptophyta</taxon>
        <taxon>Embryophyta</taxon>
        <taxon>Tracheophyta</taxon>
        <taxon>Spermatophyta</taxon>
        <taxon>Magnoliopsida</taxon>
        <taxon>eudicotyledons</taxon>
        <taxon>Gunneridae</taxon>
        <taxon>Pentapetalae</taxon>
        <taxon>rosids</taxon>
        <taxon>fabids</taxon>
        <taxon>Fabales</taxon>
        <taxon>Fabaceae</taxon>
        <taxon>Papilionoideae</taxon>
        <taxon>50 kb inversion clade</taxon>
        <taxon>NPAAA clade</taxon>
        <taxon>Hologalegina</taxon>
        <taxon>IRL clade</taxon>
        <taxon>Trifolieae</taxon>
        <taxon>Medicago</taxon>
    </lineage>
</organism>
<sequence>MNSGTETRLKTMSLGEFLKKTAFCPSQHSSLALANDDPRLARDEVHRLPREPKPLASRVTCRSSPQRATLLAIASMTREHVEF</sequence>
<evidence type="ECO:0000313" key="1">
    <source>
        <dbReference type="EMBL" id="ABD32608.1"/>
    </source>
</evidence>
<gene>
    <name evidence="1" type="ORF">MtrDRAFT_AC149577g28v1</name>
</gene>
<protein>
    <submittedName>
        <fullName evidence="1">Uncharacterized protein</fullName>
    </submittedName>
</protein>
<dbReference type="AlphaFoldDB" id="Q2HTX9"/>
<reference evidence="1" key="2">
    <citation type="submission" date="2006-02" db="EMBL/GenBank/DDBJ databases">
        <authorList>
            <consortium name="The International Medicago Genome Annotation Group"/>
        </authorList>
    </citation>
    <scope>NUCLEOTIDE SEQUENCE</scope>
</reference>
<accession>Q2HTX9</accession>
<reference evidence="1" key="1">
    <citation type="submission" date="2004-11" db="EMBL/GenBank/DDBJ databases">
        <title>Medicago truncatula BAC genomic sequence.</title>
        <authorList>
            <person name="Town C.D."/>
            <person name="Tallon L.J."/>
            <person name="Arbogast T."/>
            <person name="Althoff R."/>
            <person name="Hine E."/>
            <person name="Monaghan E."/>
            <person name="Smith S.A."/>
            <person name="Utterback T."/>
            <person name="Feldblyum T."/>
            <person name="Koo H."/>
            <person name="Cheung F."/>
        </authorList>
    </citation>
    <scope>NUCLEOTIDE SEQUENCE</scope>
</reference>
<proteinExistence type="predicted"/>
<name>Q2HTX9_MEDTR</name>